<dbReference type="AlphaFoldDB" id="A0A543NL52"/>
<keyword evidence="2" id="KW-1185">Reference proteome</keyword>
<protein>
    <recommendedName>
        <fullName evidence="3">3-methyladenine DNA glycosylase</fullName>
    </recommendedName>
</protein>
<reference evidence="1 2" key="1">
    <citation type="submission" date="2019-06" db="EMBL/GenBank/DDBJ databases">
        <title>Sequencing the genomes of 1000 actinobacteria strains.</title>
        <authorList>
            <person name="Klenk H.-P."/>
        </authorList>
    </citation>
    <scope>NUCLEOTIDE SEQUENCE [LARGE SCALE GENOMIC DNA]</scope>
    <source>
        <strain evidence="1 2">DSM 45015</strain>
    </source>
</reference>
<name>A0A543NL52_9ACTN</name>
<proteinExistence type="predicted"/>
<comment type="caution">
    <text evidence="1">The sequence shown here is derived from an EMBL/GenBank/DDBJ whole genome shotgun (WGS) entry which is preliminary data.</text>
</comment>
<gene>
    <name evidence="1" type="ORF">FHX37_2548</name>
</gene>
<evidence type="ECO:0000313" key="2">
    <source>
        <dbReference type="Proteomes" id="UP000317422"/>
    </source>
</evidence>
<dbReference type="EMBL" id="VFQC01000001">
    <property type="protein sequence ID" value="TQN32573.1"/>
    <property type="molecule type" value="Genomic_DNA"/>
</dbReference>
<dbReference type="OrthoDB" id="9790578at2"/>
<evidence type="ECO:0008006" key="3">
    <source>
        <dbReference type="Google" id="ProtNLM"/>
    </source>
</evidence>
<sequence length="309" mass="35048">MDTDTPAPAEPGTVLEHHSWQEREAHHHERVDALLAGHLHRRERGIAHPVEDFLFTYYSHKPAHLRRWHPGPGVVLLGDTAQQRFPGRWYTTTTVDDPATGEPATGATLDVDAFLAARGSTVDFVVSLLDAVASRPPHLGCFGLHEWAMVYRLDPEQLRHSHVPLRLGSQGTDQVVESHRIRCSHYDAFRFFTPEARPRNQLQPTRQRQAELDQPGCLHATMDLYKWAYKLTPAVPSELVTDCFELARDVRELDMRASPYDLSSYGYTPVRIETAQGKSEYVAAQRAFAERGQRLRQRLREVCAHLAPA</sequence>
<evidence type="ECO:0000313" key="1">
    <source>
        <dbReference type="EMBL" id="TQN32573.1"/>
    </source>
</evidence>
<dbReference type="RefSeq" id="WP_141924048.1">
    <property type="nucleotide sequence ID" value="NZ_VFQC01000001.1"/>
</dbReference>
<dbReference type="Proteomes" id="UP000317422">
    <property type="component" value="Unassembled WGS sequence"/>
</dbReference>
<accession>A0A543NL52</accession>
<organism evidence="1 2">
    <name type="scientific">Haloactinospora alba</name>
    <dbReference type="NCBI Taxonomy" id="405555"/>
    <lineage>
        <taxon>Bacteria</taxon>
        <taxon>Bacillati</taxon>
        <taxon>Actinomycetota</taxon>
        <taxon>Actinomycetes</taxon>
        <taxon>Streptosporangiales</taxon>
        <taxon>Nocardiopsidaceae</taxon>
        <taxon>Haloactinospora</taxon>
    </lineage>
</organism>